<keyword evidence="1" id="KW-0812">Transmembrane</keyword>
<dbReference type="AlphaFoldDB" id="A0A1G2QKP2"/>
<feature type="transmembrane region" description="Helical" evidence="1">
    <location>
        <begin position="131"/>
        <end position="153"/>
    </location>
</feature>
<organism evidence="2 3">
    <name type="scientific">Candidatus Vogelbacteria bacterium RIFOXYD1_FULL_51_18</name>
    <dbReference type="NCBI Taxonomy" id="1802440"/>
    <lineage>
        <taxon>Bacteria</taxon>
        <taxon>Candidatus Vogeliibacteriota</taxon>
    </lineage>
</organism>
<gene>
    <name evidence="2" type="ORF">A2569_01980</name>
</gene>
<dbReference type="Proteomes" id="UP000177090">
    <property type="component" value="Unassembled WGS sequence"/>
</dbReference>
<keyword evidence="1" id="KW-0472">Membrane</keyword>
<name>A0A1G2QKP2_9BACT</name>
<sequence length="156" mass="17463">MKTSLIVSLVVSVLVGIFLINQGYQLNRDVESVAHRAQVAADVPDMLEYMKELKSGMERHGMTRGHTALIFKTPANDLAKLNGSISSIITRLEAVKDIPRTETTYQVALDDIRGTIRELEGPSGGYLWVQYWFLFLAGIGIWIWPAVAVIFFCDDF</sequence>
<evidence type="ECO:0000313" key="2">
    <source>
        <dbReference type="EMBL" id="OHA60521.1"/>
    </source>
</evidence>
<keyword evidence="1" id="KW-1133">Transmembrane helix</keyword>
<accession>A0A1G2QKP2</accession>
<comment type="caution">
    <text evidence="2">The sequence shown here is derived from an EMBL/GenBank/DDBJ whole genome shotgun (WGS) entry which is preliminary data.</text>
</comment>
<evidence type="ECO:0000313" key="3">
    <source>
        <dbReference type="Proteomes" id="UP000177090"/>
    </source>
</evidence>
<reference evidence="2 3" key="1">
    <citation type="journal article" date="2016" name="Nat. Commun.">
        <title>Thousands of microbial genomes shed light on interconnected biogeochemical processes in an aquifer system.</title>
        <authorList>
            <person name="Anantharaman K."/>
            <person name="Brown C.T."/>
            <person name="Hug L.A."/>
            <person name="Sharon I."/>
            <person name="Castelle C.J."/>
            <person name="Probst A.J."/>
            <person name="Thomas B.C."/>
            <person name="Singh A."/>
            <person name="Wilkins M.J."/>
            <person name="Karaoz U."/>
            <person name="Brodie E.L."/>
            <person name="Williams K.H."/>
            <person name="Hubbard S.S."/>
            <person name="Banfield J.F."/>
        </authorList>
    </citation>
    <scope>NUCLEOTIDE SEQUENCE [LARGE SCALE GENOMIC DNA]</scope>
</reference>
<evidence type="ECO:0000256" key="1">
    <source>
        <dbReference type="SAM" id="Phobius"/>
    </source>
</evidence>
<dbReference type="EMBL" id="MHTL01000012">
    <property type="protein sequence ID" value="OHA60521.1"/>
    <property type="molecule type" value="Genomic_DNA"/>
</dbReference>
<proteinExistence type="predicted"/>
<feature type="transmembrane region" description="Helical" evidence="1">
    <location>
        <begin position="5"/>
        <end position="24"/>
    </location>
</feature>
<protein>
    <submittedName>
        <fullName evidence="2">Uncharacterized protein</fullName>
    </submittedName>
</protein>